<dbReference type="EMBL" id="KN833772">
    <property type="protein sequence ID" value="KIK20084.1"/>
    <property type="molecule type" value="Genomic_DNA"/>
</dbReference>
<accession>A0A0C9Z1B6</accession>
<keyword evidence="2" id="KW-1185">Reference proteome</keyword>
<organism evidence="1 2">
    <name type="scientific">Pisolithus microcarpus 441</name>
    <dbReference type="NCBI Taxonomy" id="765257"/>
    <lineage>
        <taxon>Eukaryota</taxon>
        <taxon>Fungi</taxon>
        <taxon>Dikarya</taxon>
        <taxon>Basidiomycota</taxon>
        <taxon>Agaricomycotina</taxon>
        <taxon>Agaricomycetes</taxon>
        <taxon>Agaricomycetidae</taxon>
        <taxon>Boletales</taxon>
        <taxon>Sclerodermatineae</taxon>
        <taxon>Pisolithaceae</taxon>
        <taxon>Pisolithus</taxon>
    </lineage>
</organism>
<reference evidence="2" key="2">
    <citation type="submission" date="2015-01" db="EMBL/GenBank/DDBJ databases">
        <title>Evolutionary Origins and Diversification of the Mycorrhizal Mutualists.</title>
        <authorList>
            <consortium name="DOE Joint Genome Institute"/>
            <consortium name="Mycorrhizal Genomics Consortium"/>
            <person name="Kohler A."/>
            <person name="Kuo A."/>
            <person name="Nagy L.G."/>
            <person name="Floudas D."/>
            <person name="Copeland A."/>
            <person name="Barry K.W."/>
            <person name="Cichocki N."/>
            <person name="Veneault-Fourrey C."/>
            <person name="LaButti K."/>
            <person name="Lindquist E.A."/>
            <person name="Lipzen A."/>
            <person name="Lundell T."/>
            <person name="Morin E."/>
            <person name="Murat C."/>
            <person name="Riley R."/>
            <person name="Ohm R."/>
            <person name="Sun H."/>
            <person name="Tunlid A."/>
            <person name="Henrissat B."/>
            <person name="Grigoriev I.V."/>
            <person name="Hibbett D.S."/>
            <person name="Martin F."/>
        </authorList>
    </citation>
    <scope>NUCLEOTIDE SEQUENCE [LARGE SCALE GENOMIC DNA]</scope>
    <source>
        <strain evidence="2">441</strain>
    </source>
</reference>
<sequence>MYPLPFLARMLVAQLQLYGQLDSQTILTVNRLATFLLLTPLSLPSTPSSFPILRHLSITFISPSTLACHSVTDRSCLATAVYFCRFFTLFCDTHVIRSVSWYVCVSYVFSASCGLEVAIQCMDLTCECHS</sequence>
<proteinExistence type="predicted"/>
<dbReference type="AlphaFoldDB" id="A0A0C9Z1B6"/>
<evidence type="ECO:0000313" key="1">
    <source>
        <dbReference type="EMBL" id="KIK20084.1"/>
    </source>
</evidence>
<gene>
    <name evidence="1" type="ORF">PISMIDRAFT_682588</name>
</gene>
<dbReference type="Proteomes" id="UP000054018">
    <property type="component" value="Unassembled WGS sequence"/>
</dbReference>
<protein>
    <submittedName>
        <fullName evidence="1">Uncharacterized protein</fullName>
    </submittedName>
</protein>
<evidence type="ECO:0000313" key="2">
    <source>
        <dbReference type="Proteomes" id="UP000054018"/>
    </source>
</evidence>
<reference evidence="1 2" key="1">
    <citation type="submission" date="2014-04" db="EMBL/GenBank/DDBJ databases">
        <authorList>
            <consortium name="DOE Joint Genome Institute"/>
            <person name="Kuo A."/>
            <person name="Kohler A."/>
            <person name="Costa M.D."/>
            <person name="Nagy L.G."/>
            <person name="Floudas D."/>
            <person name="Copeland A."/>
            <person name="Barry K.W."/>
            <person name="Cichocki N."/>
            <person name="Veneault-Fourrey C."/>
            <person name="LaButti K."/>
            <person name="Lindquist E.A."/>
            <person name="Lipzen A."/>
            <person name="Lundell T."/>
            <person name="Morin E."/>
            <person name="Murat C."/>
            <person name="Sun H."/>
            <person name="Tunlid A."/>
            <person name="Henrissat B."/>
            <person name="Grigoriev I.V."/>
            <person name="Hibbett D.S."/>
            <person name="Martin F."/>
            <person name="Nordberg H.P."/>
            <person name="Cantor M.N."/>
            <person name="Hua S.X."/>
        </authorList>
    </citation>
    <scope>NUCLEOTIDE SEQUENCE [LARGE SCALE GENOMIC DNA]</scope>
    <source>
        <strain evidence="1 2">441</strain>
    </source>
</reference>
<dbReference type="HOGENOM" id="CLU_1938990_0_0_1"/>
<name>A0A0C9Z1B6_9AGAM</name>